<name>Q9ZU62_ARATH</name>
<organism evidence="2">
    <name type="scientific">Arabidopsis thaliana</name>
    <name type="common">Mouse-ear cress</name>
    <dbReference type="NCBI Taxonomy" id="3702"/>
    <lineage>
        <taxon>Eukaryota</taxon>
        <taxon>Viridiplantae</taxon>
        <taxon>Streptophyta</taxon>
        <taxon>Embryophyta</taxon>
        <taxon>Tracheophyta</taxon>
        <taxon>Spermatophyta</taxon>
        <taxon>Magnoliopsida</taxon>
        <taxon>eudicotyledons</taxon>
        <taxon>Gunneridae</taxon>
        <taxon>Pentapetalae</taxon>
        <taxon>rosids</taxon>
        <taxon>malvids</taxon>
        <taxon>Brassicales</taxon>
        <taxon>Brassicaceae</taxon>
        <taxon>Camelineae</taxon>
        <taxon>Arabidopsis</taxon>
    </lineage>
</organism>
<proteinExistence type="predicted"/>
<dbReference type="PANTHER" id="PTHR48449">
    <property type="entry name" value="DUF1985 DOMAIN-CONTAINING PROTEIN"/>
    <property type="match status" value="1"/>
</dbReference>
<accession>Q9ZU62</accession>
<sequence length="435" mass="49459">MNIEFMFSWYLDIVYVLRTSSFYQVSGSTSKDSGELPQRLFALDHYPTKAKINAYSRPEYIGQIAAALKDTPELTFLLESPFGDLFRIPTNKASFLRKAGEKTVWNTLFGSANVNPTVEDLRDRLISETDMPPWKKLALALIIIVVEGRTSFLLTLDRCASFKEGETDIEKLRNGCKQQSYALHGFPLGLQLFAFETIPSIASLLPSEEDTAVFTERAIKNLCKLRPIKTSTIFACEAAEQVVITYIVDSADNDCPKSLVWRKEKQDPRVDNILRMLKSEQEWDEKMWVGGDDEPKKQVRPSITGERGKDGCQILLKTKKRKITHSDDGEGGLSGGDGSGDEAFDKYVVELRRFFKRQKQLLDNKFEDLKEFVRPEIRAALHSQDRNEEGTRASHKSDSPSEKVEMVTKKFEKVNKKVHQVAEQVQKKSLKKSIK</sequence>
<dbReference type="AlphaFoldDB" id="Q9ZU62"/>
<reference evidence="2" key="3">
    <citation type="submission" date="2002-02" db="EMBL/GenBank/DDBJ databases">
        <authorList>
            <person name="Town C.D."/>
            <person name="Kaul S."/>
        </authorList>
    </citation>
    <scope>NUCLEOTIDE SEQUENCE</scope>
</reference>
<dbReference type="PANTHER" id="PTHR48449:SF1">
    <property type="entry name" value="DUF1985 DOMAIN-CONTAINING PROTEIN"/>
    <property type="match status" value="1"/>
</dbReference>
<feature type="region of interest" description="Disordered" evidence="1">
    <location>
        <begin position="380"/>
        <end position="405"/>
    </location>
</feature>
<reference key="1">
    <citation type="journal article" date="1999" name="Nature">
        <title>Sequence and analysis of chromosome 2 of the plant Arabidopsis thaliana.</title>
        <authorList>
            <person name="Lin X."/>
            <person name="Kaul S."/>
            <person name="Rounsley S."/>
            <person name="Shea T.P."/>
            <person name="Benito M.I."/>
            <person name="Town C.D."/>
            <person name="Fujii C.Y."/>
            <person name="Mason T."/>
            <person name="Bowman C.L."/>
            <person name="Barnstead M."/>
            <person name="Feldblyum T.V."/>
            <person name="Buell C.R."/>
            <person name="Ketchum K.A."/>
            <person name="Lee J."/>
            <person name="Ronning C.M."/>
            <person name="Koo H.L."/>
            <person name="Moffat K.S."/>
            <person name="Cronin L.A."/>
            <person name="Shen M."/>
            <person name="Pai G."/>
            <person name="Van Aken S."/>
            <person name="Umayam L."/>
            <person name="Tallon L.J."/>
            <person name="Gill J.E."/>
            <person name="Adams M.D."/>
            <person name="Carrera A.J."/>
            <person name="Creasy T.H."/>
            <person name="Goodman H.M."/>
            <person name="Somerville C.R."/>
            <person name="Copenhaver G.P."/>
            <person name="Preuss D."/>
            <person name="Nierman W.C."/>
            <person name="White O."/>
            <person name="Eisen J.A."/>
            <person name="Salzberg S.L."/>
            <person name="Fraser C.M."/>
            <person name="Venter J.C."/>
        </authorList>
    </citation>
    <scope>NUCLEOTIDE SEQUENCE [LARGE SCALE GENOMIC DNA]</scope>
    <source>
        <strain>cv. Columbia</strain>
    </source>
</reference>
<reference evidence="2" key="2">
    <citation type="submission" date="2000-03" db="EMBL/GenBank/DDBJ databases">
        <authorList>
            <person name="Lin X."/>
            <person name="Kaul S."/>
            <person name="Shea T.P."/>
            <person name="Fujii C.Y."/>
            <person name="Shen M."/>
            <person name="VanAken S.E."/>
            <person name="Barnstead M.E."/>
            <person name="Mason T.M."/>
            <person name="Bowman C.L."/>
            <person name="Ronning C.M."/>
            <person name="Benito M.-I."/>
            <person name="Carrera A.J."/>
            <person name="Creasy T.H."/>
            <person name="Buell C.R."/>
            <person name="Town C.D."/>
            <person name="Nierman W.C."/>
            <person name="Fraser C.M."/>
            <person name="Venter J.C."/>
        </authorList>
    </citation>
    <scope>NUCLEOTIDE SEQUENCE</scope>
</reference>
<protein>
    <submittedName>
        <fullName evidence="2">Uncharacterized protein At2g06750</fullName>
    </submittedName>
</protein>
<evidence type="ECO:0000256" key="1">
    <source>
        <dbReference type="SAM" id="MobiDB-lite"/>
    </source>
</evidence>
<evidence type="ECO:0000313" key="2">
    <source>
        <dbReference type="EMBL" id="AAD14505.1"/>
    </source>
</evidence>
<dbReference type="EMBL" id="AC006161">
    <property type="protein sequence ID" value="AAD14505.1"/>
    <property type="molecule type" value="Genomic_DNA"/>
</dbReference>
<dbReference type="PIR" id="G84479">
    <property type="entry name" value="G84479"/>
</dbReference>